<comment type="caution">
    <text evidence="2">The sequence shown here is derived from an EMBL/GenBank/DDBJ whole genome shotgun (WGS) entry which is preliminary data.</text>
</comment>
<organism evidence="2 3">
    <name type="scientific">Tanacetum coccineum</name>
    <dbReference type="NCBI Taxonomy" id="301880"/>
    <lineage>
        <taxon>Eukaryota</taxon>
        <taxon>Viridiplantae</taxon>
        <taxon>Streptophyta</taxon>
        <taxon>Embryophyta</taxon>
        <taxon>Tracheophyta</taxon>
        <taxon>Spermatophyta</taxon>
        <taxon>Magnoliopsida</taxon>
        <taxon>eudicotyledons</taxon>
        <taxon>Gunneridae</taxon>
        <taxon>Pentapetalae</taxon>
        <taxon>asterids</taxon>
        <taxon>campanulids</taxon>
        <taxon>Asterales</taxon>
        <taxon>Asteraceae</taxon>
        <taxon>Asteroideae</taxon>
        <taxon>Anthemideae</taxon>
        <taxon>Anthemidinae</taxon>
        <taxon>Tanacetum</taxon>
    </lineage>
</organism>
<name>A0ABQ5EBQ2_9ASTR</name>
<feature type="region of interest" description="Disordered" evidence="1">
    <location>
        <begin position="50"/>
        <end position="76"/>
    </location>
</feature>
<reference evidence="2" key="1">
    <citation type="journal article" date="2022" name="Int. J. Mol. Sci.">
        <title>Draft Genome of Tanacetum Coccineum: Genomic Comparison of Closely Related Tanacetum-Family Plants.</title>
        <authorList>
            <person name="Yamashiro T."/>
            <person name="Shiraishi A."/>
            <person name="Nakayama K."/>
            <person name="Satake H."/>
        </authorList>
    </citation>
    <scope>NUCLEOTIDE SEQUENCE</scope>
</reference>
<feature type="compositionally biased region" description="Polar residues" evidence="1">
    <location>
        <begin position="61"/>
        <end position="71"/>
    </location>
</feature>
<protein>
    <submittedName>
        <fullName evidence="2">Uncharacterized protein</fullName>
    </submittedName>
</protein>
<dbReference type="EMBL" id="BQNB010016143">
    <property type="protein sequence ID" value="GJT48313.1"/>
    <property type="molecule type" value="Genomic_DNA"/>
</dbReference>
<evidence type="ECO:0000313" key="3">
    <source>
        <dbReference type="Proteomes" id="UP001151760"/>
    </source>
</evidence>
<proteinExistence type="predicted"/>
<evidence type="ECO:0000256" key="1">
    <source>
        <dbReference type="SAM" id="MobiDB-lite"/>
    </source>
</evidence>
<keyword evidence="3" id="KW-1185">Reference proteome</keyword>
<feature type="region of interest" description="Disordered" evidence="1">
    <location>
        <begin position="175"/>
        <end position="217"/>
    </location>
</feature>
<dbReference type="Proteomes" id="UP001151760">
    <property type="component" value="Unassembled WGS sequence"/>
</dbReference>
<gene>
    <name evidence="2" type="ORF">Tco_0974470</name>
</gene>
<evidence type="ECO:0000313" key="2">
    <source>
        <dbReference type="EMBL" id="GJT48313.1"/>
    </source>
</evidence>
<feature type="compositionally biased region" description="Polar residues" evidence="1">
    <location>
        <begin position="181"/>
        <end position="192"/>
    </location>
</feature>
<accession>A0ABQ5EBQ2</accession>
<reference evidence="2" key="2">
    <citation type="submission" date="2022-01" db="EMBL/GenBank/DDBJ databases">
        <authorList>
            <person name="Yamashiro T."/>
            <person name="Shiraishi A."/>
            <person name="Satake H."/>
            <person name="Nakayama K."/>
        </authorList>
    </citation>
    <scope>NUCLEOTIDE SEQUENCE</scope>
</reference>
<sequence>MGRDTIQLEGAVSTISGEYLLEFTTKYGIPKNLHPEVPGLGETIVDFPEGKVANDRGRTPHNATQSPSTPWRASAPRDEMPIAGSYSAADVTLLNTHRAPFQRLPENLLCLVGLSRNYYLGDDVYPTFLHDDDREMDLFSLIRNPNPFKVKTRMRPRAAHEVPLLTATASRVIDMEDPTVASRSSRTPSTVERSPLDFDNEDPAPSLTEGAGAEEHV</sequence>